<sequence>MGGGPTLDGVLSDQWPPTSVADYDDARRRARLAETRLGYGWVRWGRTRRVLLRALLIPLLLGFVCAQYSAGDVAPERARLARTEPAVLPVAPPANPQVRNTAVFDLVGLGALESGGTARALPTLAQLGSVWSVRYDNTGIDTKVIGDLIVKVTDAAHVDNVVLVGHSMGGVIALEIGRHLYTGSTKRLSAVVLDCTPVNLNAVRSESRSQGEELLRWTGWIPGARESRTLRLLAEMYSRRDDYVDTTTQPPGIRSPQFARTLADVLWQKLFNTDVASNGLIESQFEAIVAGGAVGDLGALSKRVDDKPRPAIVFIRPHNPDRDPIVDDEYTHRVLVDTVGGVGGTLLVVLTRSTGHANPIQQPGEYNAVIEQQIVPFVRLVQSEELALPQIR</sequence>
<reference evidence="2 3" key="1">
    <citation type="submission" date="2019-10" db="EMBL/GenBank/DDBJ databases">
        <title>Nocardia macrotermitis sp. nov. and Nocardia aurantia sp. nov., isolated from the gut of fungus growing-termite Macrotermes natalensis.</title>
        <authorList>
            <person name="Benndorf R."/>
            <person name="Schwitalla J."/>
            <person name="Martin K."/>
            <person name="De Beer W."/>
            <person name="Kaster A.-K."/>
            <person name="Vollmers J."/>
            <person name="Poulsen M."/>
            <person name="Beemelmanns C."/>
        </authorList>
    </citation>
    <scope>NUCLEOTIDE SEQUENCE [LARGE SCALE GENOMIC DNA]</scope>
    <source>
        <strain evidence="2 3">RB56</strain>
    </source>
</reference>
<dbReference type="AlphaFoldDB" id="A0A7K0DII8"/>
<name>A0A7K0DII8_9NOCA</name>
<evidence type="ECO:0000313" key="2">
    <source>
        <dbReference type="EMBL" id="MQY25448.1"/>
    </source>
</evidence>
<dbReference type="Gene3D" id="3.40.50.1820">
    <property type="entry name" value="alpha/beta hydrolase"/>
    <property type="match status" value="1"/>
</dbReference>
<dbReference type="Proteomes" id="UP000431401">
    <property type="component" value="Unassembled WGS sequence"/>
</dbReference>
<evidence type="ECO:0000259" key="1">
    <source>
        <dbReference type="Pfam" id="PF12697"/>
    </source>
</evidence>
<comment type="caution">
    <text evidence="2">The sequence shown here is derived from an EMBL/GenBank/DDBJ whole genome shotgun (WGS) entry which is preliminary data.</text>
</comment>
<dbReference type="InterPro" id="IPR029058">
    <property type="entry name" value="AB_hydrolase_fold"/>
</dbReference>
<accession>A0A7K0DII8</accession>
<keyword evidence="3" id="KW-1185">Reference proteome</keyword>
<dbReference type="SUPFAM" id="SSF53474">
    <property type="entry name" value="alpha/beta-Hydrolases"/>
    <property type="match status" value="1"/>
</dbReference>
<protein>
    <recommendedName>
        <fullName evidence="1">AB hydrolase-1 domain-containing protein</fullName>
    </recommendedName>
</protein>
<proteinExistence type="predicted"/>
<organism evidence="2 3">
    <name type="scientific">Nocardia aurantia</name>
    <dbReference type="NCBI Taxonomy" id="2585199"/>
    <lineage>
        <taxon>Bacteria</taxon>
        <taxon>Bacillati</taxon>
        <taxon>Actinomycetota</taxon>
        <taxon>Actinomycetes</taxon>
        <taxon>Mycobacteriales</taxon>
        <taxon>Nocardiaceae</taxon>
        <taxon>Nocardia</taxon>
    </lineage>
</organism>
<feature type="domain" description="AB hydrolase-1" evidence="1">
    <location>
        <begin position="146"/>
        <end position="368"/>
    </location>
</feature>
<gene>
    <name evidence="2" type="ORF">NRB56_10050</name>
</gene>
<dbReference type="GO" id="GO:0003824">
    <property type="term" value="F:catalytic activity"/>
    <property type="evidence" value="ECO:0007669"/>
    <property type="project" value="UniProtKB-ARBA"/>
</dbReference>
<evidence type="ECO:0000313" key="3">
    <source>
        <dbReference type="Proteomes" id="UP000431401"/>
    </source>
</evidence>
<dbReference type="InterPro" id="IPR000073">
    <property type="entry name" value="AB_hydrolase_1"/>
</dbReference>
<dbReference type="Pfam" id="PF12697">
    <property type="entry name" value="Abhydrolase_6"/>
    <property type="match status" value="1"/>
</dbReference>
<dbReference type="EMBL" id="WEGI01000002">
    <property type="protein sequence ID" value="MQY25448.1"/>
    <property type="molecule type" value="Genomic_DNA"/>
</dbReference>